<feature type="region of interest" description="Disordered" evidence="1">
    <location>
        <begin position="67"/>
        <end position="92"/>
    </location>
</feature>
<evidence type="ECO:0000313" key="4">
    <source>
        <dbReference type="Proteomes" id="UP000288587"/>
    </source>
</evidence>
<dbReference type="AlphaFoldDB" id="A0A437LUI1"/>
<evidence type="ECO:0000313" key="3">
    <source>
        <dbReference type="EMBL" id="RVT88963.1"/>
    </source>
</evidence>
<dbReference type="Pfam" id="PF01593">
    <property type="entry name" value="Amino_oxidase"/>
    <property type="match status" value="1"/>
</dbReference>
<dbReference type="InterPro" id="IPR002937">
    <property type="entry name" value="Amino_oxidase"/>
</dbReference>
<proteinExistence type="predicted"/>
<dbReference type="InterPro" id="IPR036188">
    <property type="entry name" value="FAD/NAD-bd_sf"/>
</dbReference>
<dbReference type="GO" id="GO:0016491">
    <property type="term" value="F:oxidoreductase activity"/>
    <property type="evidence" value="ECO:0007669"/>
    <property type="project" value="InterPro"/>
</dbReference>
<dbReference type="EMBL" id="SACM01000001">
    <property type="protein sequence ID" value="RVT88963.1"/>
    <property type="molecule type" value="Genomic_DNA"/>
</dbReference>
<organism evidence="3 4">
    <name type="scientific">Inhella crocodyli</name>
    <dbReference type="NCBI Taxonomy" id="2499851"/>
    <lineage>
        <taxon>Bacteria</taxon>
        <taxon>Pseudomonadati</taxon>
        <taxon>Pseudomonadota</taxon>
        <taxon>Betaproteobacteria</taxon>
        <taxon>Burkholderiales</taxon>
        <taxon>Sphaerotilaceae</taxon>
        <taxon>Inhella</taxon>
    </lineage>
</organism>
<feature type="region of interest" description="Disordered" evidence="1">
    <location>
        <begin position="234"/>
        <end position="300"/>
    </location>
</feature>
<dbReference type="InterPro" id="IPR017830">
    <property type="entry name" value="SQase_HpnE"/>
</dbReference>
<dbReference type="OrthoDB" id="7849608at2"/>
<dbReference type="PANTHER" id="PTHR42923">
    <property type="entry name" value="PROTOPORPHYRINOGEN OXIDASE"/>
    <property type="match status" value="1"/>
</dbReference>
<comment type="caution">
    <text evidence="3">The sequence shown here is derived from an EMBL/GenBank/DDBJ whole genome shotgun (WGS) entry which is preliminary data.</text>
</comment>
<dbReference type="Gene3D" id="3.50.50.60">
    <property type="entry name" value="FAD/NAD(P)-binding domain"/>
    <property type="match status" value="1"/>
</dbReference>
<feature type="compositionally biased region" description="Low complexity" evidence="1">
    <location>
        <begin position="237"/>
        <end position="257"/>
    </location>
</feature>
<evidence type="ECO:0000259" key="2">
    <source>
        <dbReference type="Pfam" id="PF01593"/>
    </source>
</evidence>
<dbReference type="NCBIfam" id="TIGR03467">
    <property type="entry name" value="HpnE"/>
    <property type="match status" value="1"/>
</dbReference>
<dbReference type="PANTHER" id="PTHR42923:SF47">
    <property type="entry name" value="BLR3003 PROTEIN"/>
    <property type="match status" value="1"/>
</dbReference>
<keyword evidence="4" id="KW-1185">Reference proteome</keyword>
<sequence>MPPFSPGRVCAPGTRPDCCGASFASAPPHDTQPVRRGQGRAERIQLLLRLQVSATGAARGHHRVLRRVPRGGRRGRRSQRPQRGRQQTGVVASRGRRGLFGTALSPRLAGLDAARRDLRHRGAPRAGGHRGLRDGLAANALPGLRRSAALLPPGGRRGGRSRERHLRTHRPPNHGLRPPLGLGAATDQHHPRRGGRRAARPHLPAGERVAAVRGHGPGHPEAGGALGLQRALHRPHALPSGPGAPGLRRGPGPAARSRPPHSKAWFDDGQHLPQPAARNRSRRIPGAPSTDRAHAVAQGVDRHEDQLARALRQRLLVIGGGWAGLAAAVRATAAGAQVTVLEMAPQLGGRARSWQDEAGAWRDSGQHILIGAYRDTLALMRTVGADPERLLKREPLTLVDPMGRGLRWPRQRHPVTAAMQAVAGHPLWGWRERWGLIRWGLRQIARGLRAPSGWSVARWCEGLPPAVRTQLIDPLCIAALNTPTDTASAAVLMRVLRDALLGGRGASDLLLPAAPLQELLPASAEAWLRSRGAVVRVGARVKSLSHEGRLWRCDGHEVEAVILACSANEAARLTQSLAPNWSAQAAALPAEAIATVEFHAPGACLAAPMVALSGGPAQFVFDLGQIEGGAGTRQGRYTAVASAVASELARDGLETVAQRIHAQVAAQVPGLENAQRTHAHADRRATFACTAQLQRPSAEIRPGLWAAGDYVDGPYPATLEGAVQAGLRAAEGAMTHNPRP</sequence>
<dbReference type="Proteomes" id="UP000288587">
    <property type="component" value="Unassembled WGS sequence"/>
</dbReference>
<evidence type="ECO:0000256" key="1">
    <source>
        <dbReference type="SAM" id="MobiDB-lite"/>
    </source>
</evidence>
<dbReference type="InterPro" id="IPR050464">
    <property type="entry name" value="Zeta_carotene_desat/Oxidored"/>
</dbReference>
<gene>
    <name evidence="3" type="ORF">EOD73_04790</name>
</gene>
<feature type="region of interest" description="Disordered" evidence="1">
    <location>
        <begin position="139"/>
        <end position="204"/>
    </location>
</feature>
<feature type="domain" description="Amine oxidase" evidence="2">
    <location>
        <begin position="323"/>
        <end position="731"/>
    </location>
</feature>
<reference evidence="3 4" key="1">
    <citation type="submission" date="2019-01" db="EMBL/GenBank/DDBJ databases">
        <authorList>
            <person name="Chen W.-M."/>
        </authorList>
    </citation>
    <scope>NUCLEOTIDE SEQUENCE [LARGE SCALE GENOMIC DNA]</scope>
    <source>
        <strain evidence="3 4">CCP-18</strain>
    </source>
</reference>
<name>A0A437LUI1_9BURK</name>
<protein>
    <submittedName>
        <fullName evidence="3">FAD-binding protein</fullName>
    </submittedName>
</protein>
<feature type="compositionally biased region" description="Basic residues" evidence="1">
    <location>
        <begin position="190"/>
        <end position="200"/>
    </location>
</feature>
<accession>A0A437LUI1</accession>
<feature type="compositionally biased region" description="Basic residues" evidence="1">
    <location>
        <begin position="67"/>
        <end position="83"/>
    </location>
</feature>
<feature type="compositionally biased region" description="Basic residues" evidence="1">
    <location>
        <begin position="157"/>
        <end position="172"/>
    </location>
</feature>
<dbReference type="SUPFAM" id="SSF51905">
    <property type="entry name" value="FAD/NAD(P)-binding domain"/>
    <property type="match status" value="1"/>
</dbReference>